<evidence type="ECO:0000313" key="8">
    <source>
        <dbReference type="Proteomes" id="UP001549162"/>
    </source>
</evidence>
<evidence type="ECO:0000313" key="7">
    <source>
        <dbReference type="EMBL" id="MET3617244.1"/>
    </source>
</evidence>
<evidence type="ECO:0000259" key="6">
    <source>
        <dbReference type="PROSITE" id="PS50106"/>
    </source>
</evidence>
<dbReference type="PROSITE" id="PS50106">
    <property type="entry name" value="PDZ"/>
    <property type="match status" value="1"/>
</dbReference>
<dbReference type="RefSeq" id="WP_354367497.1">
    <property type="nucleotide sequence ID" value="NZ_JBEPMA010000003.1"/>
</dbReference>
<dbReference type="Gene3D" id="2.30.42.10">
    <property type="match status" value="1"/>
</dbReference>
<dbReference type="InterPro" id="IPR029045">
    <property type="entry name" value="ClpP/crotonase-like_dom_sf"/>
</dbReference>
<dbReference type="SUPFAM" id="SSF50156">
    <property type="entry name" value="PDZ domain-like"/>
    <property type="match status" value="1"/>
</dbReference>
<proteinExistence type="inferred from homology"/>
<evidence type="ECO:0000256" key="4">
    <source>
        <dbReference type="ARBA" id="ARBA00022825"/>
    </source>
</evidence>
<dbReference type="SMART" id="SM00228">
    <property type="entry name" value="PDZ"/>
    <property type="match status" value="1"/>
</dbReference>
<dbReference type="InterPro" id="IPR041489">
    <property type="entry name" value="PDZ_6"/>
</dbReference>
<dbReference type="NCBIfam" id="TIGR00225">
    <property type="entry name" value="prc"/>
    <property type="match status" value="1"/>
</dbReference>
<dbReference type="SUPFAM" id="SSF52096">
    <property type="entry name" value="ClpP/crotonase"/>
    <property type="match status" value="1"/>
</dbReference>
<name>A0ABV2JBT7_9FIRM</name>
<dbReference type="EMBL" id="JBEPMA010000003">
    <property type="protein sequence ID" value="MET3617244.1"/>
    <property type="molecule type" value="Genomic_DNA"/>
</dbReference>
<dbReference type="Gene3D" id="3.90.226.10">
    <property type="entry name" value="2-enoyl-CoA Hydratase, Chain A, domain 1"/>
    <property type="match status" value="1"/>
</dbReference>
<evidence type="ECO:0000256" key="1">
    <source>
        <dbReference type="ARBA" id="ARBA00009179"/>
    </source>
</evidence>
<gene>
    <name evidence="7" type="ORF">ABID14_000872</name>
</gene>
<organism evidence="7 8">
    <name type="scientific">Peptoniphilus olsenii</name>
    <dbReference type="NCBI Taxonomy" id="411570"/>
    <lineage>
        <taxon>Bacteria</taxon>
        <taxon>Bacillati</taxon>
        <taxon>Bacillota</taxon>
        <taxon>Tissierellia</taxon>
        <taxon>Tissierellales</taxon>
        <taxon>Peptoniphilaceae</taxon>
        <taxon>Peptoniphilus</taxon>
    </lineage>
</organism>
<evidence type="ECO:0000256" key="2">
    <source>
        <dbReference type="ARBA" id="ARBA00022670"/>
    </source>
</evidence>
<dbReference type="Proteomes" id="UP001549162">
    <property type="component" value="Unassembled WGS sequence"/>
</dbReference>
<keyword evidence="2 5" id="KW-0645">Protease</keyword>
<dbReference type="CDD" id="cd06782">
    <property type="entry name" value="cpPDZ_CPP-like"/>
    <property type="match status" value="1"/>
</dbReference>
<evidence type="ECO:0000256" key="3">
    <source>
        <dbReference type="ARBA" id="ARBA00022801"/>
    </source>
</evidence>
<dbReference type="InterPro" id="IPR036034">
    <property type="entry name" value="PDZ_sf"/>
</dbReference>
<keyword evidence="3 5" id="KW-0378">Hydrolase</keyword>
<evidence type="ECO:0000256" key="5">
    <source>
        <dbReference type="RuleBase" id="RU004404"/>
    </source>
</evidence>
<dbReference type="Gene3D" id="3.30.750.44">
    <property type="match status" value="1"/>
</dbReference>
<dbReference type="Pfam" id="PF17820">
    <property type="entry name" value="PDZ_6"/>
    <property type="match status" value="1"/>
</dbReference>
<dbReference type="EC" id="3.4.21.102" evidence="7"/>
<accession>A0ABV2JBT7</accession>
<feature type="domain" description="PDZ" evidence="6">
    <location>
        <begin position="88"/>
        <end position="157"/>
    </location>
</feature>
<comment type="similarity">
    <text evidence="1 5">Belongs to the peptidase S41A family.</text>
</comment>
<keyword evidence="8" id="KW-1185">Reference proteome</keyword>
<dbReference type="InterPro" id="IPR001478">
    <property type="entry name" value="PDZ"/>
</dbReference>
<dbReference type="GO" id="GO:0006508">
    <property type="term" value="P:proteolysis"/>
    <property type="evidence" value="ECO:0007669"/>
    <property type="project" value="UniProtKB-KW"/>
</dbReference>
<protein>
    <submittedName>
        <fullName evidence="7">Carboxyl-terminal processing protease</fullName>
        <ecNumber evidence="7">3.4.21.102</ecNumber>
    </submittedName>
</protein>
<dbReference type="PANTHER" id="PTHR32060">
    <property type="entry name" value="TAIL-SPECIFIC PROTEASE"/>
    <property type="match status" value="1"/>
</dbReference>
<dbReference type="PANTHER" id="PTHR32060:SF30">
    <property type="entry name" value="CARBOXY-TERMINAL PROCESSING PROTEASE CTPA"/>
    <property type="match status" value="1"/>
</dbReference>
<dbReference type="SMART" id="SM00245">
    <property type="entry name" value="TSPc"/>
    <property type="match status" value="1"/>
</dbReference>
<comment type="caution">
    <text evidence="7">The sequence shown here is derived from an EMBL/GenBank/DDBJ whole genome shotgun (WGS) entry which is preliminary data.</text>
</comment>
<dbReference type="Pfam" id="PF03572">
    <property type="entry name" value="Peptidase_S41"/>
    <property type="match status" value="1"/>
</dbReference>
<dbReference type="InterPro" id="IPR005151">
    <property type="entry name" value="Tail-specific_protease"/>
</dbReference>
<sequence length="395" mass="43214">MKKNKLFKILAVVLVVITTALITRFLTVQTLLGSGTNYTKMVFLEKYVRENFLYNKNIKDEDFETGKLKGLVAGLNDPYSQYLTKEELNSLNEQTSGRFHGIGVLISPAEDGTVTVISPLKGSPAERAGLEAGDKILKIDGEDFSSEKINEASKAIRGKVGTEVNLLILKKDTNETKEIKVKREEVKMDSIISDKIGEYGYIGIIMFDEETGKDFETALNKLTSENVKGIILDLRGNPGGVIDGAVQIGDAILPESTFVTLKNNKDEIVEEYKLDSKYNNINMVVLVNEGSASASEILSGAIKDLKRAPIVGQKTFGKGIVQTVSKLPGGDGIKLTTAEYFTPSGKSIHKLGIEPDYKVEIPKDVKGIGIEYQDTDTQLQKALQILKENAGNKAE</sequence>
<reference evidence="7 8" key="1">
    <citation type="submission" date="2024-06" db="EMBL/GenBank/DDBJ databases">
        <title>Genomic Encyclopedia of Type Strains, Phase IV (KMG-IV): sequencing the most valuable type-strain genomes for metagenomic binning, comparative biology and taxonomic classification.</title>
        <authorList>
            <person name="Goeker M."/>
        </authorList>
    </citation>
    <scope>NUCLEOTIDE SEQUENCE [LARGE SCALE GENOMIC DNA]</scope>
    <source>
        <strain evidence="7 8">DSM 21460</strain>
    </source>
</reference>
<keyword evidence="4 5" id="KW-0720">Serine protease</keyword>
<dbReference type="GO" id="GO:0004252">
    <property type="term" value="F:serine-type endopeptidase activity"/>
    <property type="evidence" value="ECO:0007669"/>
    <property type="project" value="UniProtKB-EC"/>
</dbReference>
<dbReference type="CDD" id="cd07560">
    <property type="entry name" value="Peptidase_S41_CPP"/>
    <property type="match status" value="1"/>
</dbReference>
<dbReference type="InterPro" id="IPR004447">
    <property type="entry name" value="Peptidase_S41A"/>
</dbReference>